<dbReference type="GO" id="GO:0004672">
    <property type="term" value="F:protein kinase activity"/>
    <property type="evidence" value="ECO:0007669"/>
    <property type="project" value="InterPro"/>
</dbReference>
<reference evidence="2 3" key="1">
    <citation type="journal article" date="2016" name="Mol. Biol. Evol.">
        <title>Comparative Genomics of Early-Diverging Mushroom-Forming Fungi Provides Insights into the Origins of Lignocellulose Decay Capabilities.</title>
        <authorList>
            <person name="Nagy L.G."/>
            <person name="Riley R."/>
            <person name="Tritt A."/>
            <person name="Adam C."/>
            <person name="Daum C."/>
            <person name="Floudas D."/>
            <person name="Sun H."/>
            <person name="Yadav J.S."/>
            <person name="Pangilinan J."/>
            <person name="Larsson K.H."/>
            <person name="Matsuura K."/>
            <person name="Barry K."/>
            <person name="Labutti K."/>
            <person name="Kuo R."/>
            <person name="Ohm R.A."/>
            <person name="Bhattacharya S.S."/>
            <person name="Shirouzu T."/>
            <person name="Yoshinaga Y."/>
            <person name="Martin F.M."/>
            <person name="Grigoriev I.V."/>
            <person name="Hibbett D.S."/>
        </authorList>
    </citation>
    <scope>NUCLEOTIDE SEQUENCE [LARGE SCALE GENOMIC DNA]</scope>
    <source>
        <strain evidence="2 3">HHB12029</strain>
    </source>
</reference>
<dbReference type="GO" id="GO:0007165">
    <property type="term" value="P:signal transduction"/>
    <property type="evidence" value="ECO:0007669"/>
    <property type="project" value="TreeGrafter"/>
</dbReference>
<dbReference type="Pfam" id="PF07714">
    <property type="entry name" value="PK_Tyr_Ser-Thr"/>
    <property type="match status" value="1"/>
</dbReference>
<dbReference type="GO" id="GO:0005737">
    <property type="term" value="C:cytoplasm"/>
    <property type="evidence" value="ECO:0007669"/>
    <property type="project" value="TreeGrafter"/>
</dbReference>
<dbReference type="EMBL" id="KV425884">
    <property type="protein sequence ID" value="KZW03161.1"/>
    <property type="molecule type" value="Genomic_DNA"/>
</dbReference>
<name>A0A165Q6L1_EXIGL</name>
<dbReference type="InterPro" id="IPR050167">
    <property type="entry name" value="Ser_Thr_protein_kinase"/>
</dbReference>
<dbReference type="PANTHER" id="PTHR23257">
    <property type="entry name" value="SERINE-THREONINE PROTEIN KINASE"/>
    <property type="match status" value="1"/>
</dbReference>
<keyword evidence="2" id="KW-0808">Transferase</keyword>
<organism evidence="2 3">
    <name type="scientific">Exidia glandulosa HHB12029</name>
    <dbReference type="NCBI Taxonomy" id="1314781"/>
    <lineage>
        <taxon>Eukaryota</taxon>
        <taxon>Fungi</taxon>
        <taxon>Dikarya</taxon>
        <taxon>Basidiomycota</taxon>
        <taxon>Agaricomycotina</taxon>
        <taxon>Agaricomycetes</taxon>
        <taxon>Auriculariales</taxon>
        <taxon>Exidiaceae</taxon>
        <taxon>Exidia</taxon>
    </lineage>
</organism>
<dbReference type="GO" id="GO:0005524">
    <property type="term" value="F:ATP binding"/>
    <property type="evidence" value="ECO:0007669"/>
    <property type="project" value="InterPro"/>
</dbReference>
<dbReference type="SMART" id="SM00220">
    <property type="entry name" value="S_TKc"/>
    <property type="match status" value="1"/>
</dbReference>
<dbReference type="OrthoDB" id="4062651at2759"/>
<dbReference type="Gene3D" id="1.10.510.10">
    <property type="entry name" value="Transferase(Phosphotransferase) domain 1"/>
    <property type="match status" value="1"/>
</dbReference>
<keyword evidence="3" id="KW-1185">Reference proteome</keyword>
<dbReference type="PROSITE" id="PS50011">
    <property type="entry name" value="PROTEIN_KINASE_DOM"/>
    <property type="match status" value="1"/>
</dbReference>
<proteinExistence type="predicted"/>
<evidence type="ECO:0000259" key="1">
    <source>
        <dbReference type="PROSITE" id="PS50011"/>
    </source>
</evidence>
<evidence type="ECO:0000313" key="3">
    <source>
        <dbReference type="Proteomes" id="UP000077266"/>
    </source>
</evidence>
<dbReference type="InterPro" id="IPR001245">
    <property type="entry name" value="Ser-Thr/Tyr_kinase_cat_dom"/>
</dbReference>
<dbReference type="STRING" id="1314781.A0A165Q6L1"/>
<dbReference type="AlphaFoldDB" id="A0A165Q6L1"/>
<dbReference type="InParanoid" id="A0A165Q6L1"/>
<dbReference type="Proteomes" id="UP000077266">
    <property type="component" value="Unassembled WGS sequence"/>
</dbReference>
<dbReference type="SUPFAM" id="SSF56112">
    <property type="entry name" value="Protein kinase-like (PK-like)"/>
    <property type="match status" value="1"/>
</dbReference>
<keyword evidence="2" id="KW-0418">Kinase</keyword>
<accession>A0A165Q6L1</accession>
<dbReference type="InterPro" id="IPR011009">
    <property type="entry name" value="Kinase-like_dom_sf"/>
</dbReference>
<dbReference type="InterPro" id="IPR000719">
    <property type="entry name" value="Prot_kinase_dom"/>
</dbReference>
<feature type="domain" description="Protein kinase" evidence="1">
    <location>
        <begin position="1"/>
        <end position="158"/>
    </location>
</feature>
<sequence length="158" mass="17694">MDEAALWASLSDHPRIHRFLRACLSPKYIISAFHRYGDVSKYLKTHPYADRVALVRDIAAGMDFLHKRGGLHGDLKATNVLVDDGGKACISDFGLSEVRQESETISQALKKGKTDGPVTGTMRWMSPERLRGGSLDPKVDVYAFGMTCYEVRERNYSQ</sequence>
<gene>
    <name evidence="2" type="ORF">EXIGLDRAFT_664306</name>
</gene>
<evidence type="ECO:0000313" key="2">
    <source>
        <dbReference type="EMBL" id="KZW03161.1"/>
    </source>
</evidence>
<protein>
    <submittedName>
        <fullName evidence="2">Kinase-like protein</fullName>
    </submittedName>
</protein>